<gene>
    <name evidence="13" type="ORF">Gasu_11440</name>
</gene>
<dbReference type="RefSeq" id="XP_005708290.1">
    <property type="nucleotide sequence ID" value="XM_005708233.1"/>
</dbReference>
<dbReference type="Gramene" id="EME31770">
    <property type="protein sequence ID" value="EME31770"/>
    <property type="gene ID" value="Gasu_11440"/>
</dbReference>
<dbReference type="Gene3D" id="3.30.230.10">
    <property type="match status" value="1"/>
</dbReference>
<evidence type="ECO:0000256" key="1">
    <source>
        <dbReference type="ARBA" id="ARBA00005017"/>
    </source>
</evidence>
<dbReference type="PANTHER" id="PTHR31814">
    <property type="match status" value="1"/>
</dbReference>
<name>M2X5K8_GALSU</name>
<proteinExistence type="inferred from homology"/>
<evidence type="ECO:0000256" key="4">
    <source>
        <dbReference type="ARBA" id="ARBA00022516"/>
    </source>
</evidence>
<keyword evidence="10" id="KW-0443">Lipid metabolism</keyword>
<accession>M2X5K8</accession>
<dbReference type="GeneID" id="17090392"/>
<protein>
    <recommendedName>
        <fullName evidence="3">phosphomevalonate kinase</fullName>
        <ecNumber evidence="3">2.7.4.2</ecNumber>
    </recommendedName>
</protein>
<dbReference type="SUPFAM" id="SSF54211">
    <property type="entry name" value="Ribosomal protein S5 domain 2-like"/>
    <property type="match status" value="1"/>
</dbReference>
<dbReference type="InterPro" id="IPR035102">
    <property type="entry name" value="Phosphomevalonate_kinase"/>
</dbReference>
<feature type="domain" description="GHMP kinase N-terminal" evidence="12">
    <location>
        <begin position="136"/>
        <end position="200"/>
    </location>
</feature>
<keyword evidence="6" id="KW-0547">Nucleotide-binding</keyword>
<dbReference type="GO" id="GO:0005524">
    <property type="term" value="F:ATP binding"/>
    <property type="evidence" value="ECO:0007669"/>
    <property type="project" value="UniProtKB-KW"/>
</dbReference>
<evidence type="ECO:0000256" key="10">
    <source>
        <dbReference type="ARBA" id="ARBA00023098"/>
    </source>
</evidence>
<dbReference type="GO" id="GO:0019287">
    <property type="term" value="P:isopentenyl diphosphate biosynthetic process, mevalonate pathway"/>
    <property type="evidence" value="ECO:0007669"/>
    <property type="project" value="UniProtKB-UniPathway"/>
</dbReference>
<evidence type="ECO:0000256" key="8">
    <source>
        <dbReference type="ARBA" id="ARBA00022840"/>
    </source>
</evidence>
<keyword evidence="9" id="KW-0752">Steroid biosynthesis</keyword>
<reference evidence="14" key="1">
    <citation type="journal article" date="2013" name="Science">
        <title>Gene transfer from bacteria and archaea facilitated evolution of an extremophilic eukaryote.</title>
        <authorList>
            <person name="Schonknecht G."/>
            <person name="Chen W.H."/>
            <person name="Ternes C.M."/>
            <person name="Barbier G.G."/>
            <person name="Shrestha R.P."/>
            <person name="Stanke M."/>
            <person name="Brautigam A."/>
            <person name="Baker B.J."/>
            <person name="Banfield J.F."/>
            <person name="Garavito R.M."/>
            <person name="Carr K."/>
            <person name="Wilkerson C."/>
            <person name="Rensing S.A."/>
            <person name="Gagneul D."/>
            <person name="Dickenson N.E."/>
            <person name="Oesterhelt C."/>
            <person name="Lercher M.J."/>
            <person name="Weber A.P."/>
        </authorList>
    </citation>
    <scope>NUCLEOTIDE SEQUENCE [LARGE SCALE GENOMIC DNA]</scope>
    <source>
        <strain evidence="14">074W</strain>
    </source>
</reference>
<dbReference type="Pfam" id="PF00288">
    <property type="entry name" value="GHMP_kinases_N"/>
    <property type="match status" value="1"/>
</dbReference>
<dbReference type="GO" id="GO:0004631">
    <property type="term" value="F:phosphomevalonate kinase activity"/>
    <property type="evidence" value="ECO:0007669"/>
    <property type="project" value="UniProtKB-EC"/>
</dbReference>
<evidence type="ECO:0000256" key="3">
    <source>
        <dbReference type="ARBA" id="ARBA00012958"/>
    </source>
</evidence>
<evidence type="ECO:0000256" key="7">
    <source>
        <dbReference type="ARBA" id="ARBA00022777"/>
    </source>
</evidence>
<dbReference type="EC" id="2.7.4.2" evidence="3"/>
<dbReference type="eggNOG" id="KOG4519">
    <property type="taxonomic scope" value="Eukaryota"/>
</dbReference>
<dbReference type="STRING" id="130081.M2X5K8"/>
<evidence type="ECO:0000313" key="14">
    <source>
        <dbReference type="Proteomes" id="UP000030680"/>
    </source>
</evidence>
<evidence type="ECO:0000256" key="2">
    <source>
        <dbReference type="ARBA" id="ARBA00006495"/>
    </source>
</evidence>
<keyword evidence="4" id="KW-0444">Lipid biosynthesis</keyword>
<dbReference type="InterPro" id="IPR020568">
    <property type="entry name" value="Ribosomal_Su5_D2-typ_SF"/>
</dbReference>
<evidence type="ECO:0000259" key="12">
    <source>
        <dbReference type="Pfam" id="PF00288"/>
    </source>
</evidence>
<dbReference type="InterPro" id="IPR014721">
    <property type="entry name" value="Ribsml_uS5_D2-typ_fold_subgr"/>
</dbReference>
<keyword evidence="7 13" id="KW-0418">Kinase</keyword>
<dbReference type="OMA" id="LVIHRTM"/>
<evidence type="ECO:0000256" key="9">
    <source>
        <dbReference type="ARBA" id="ARBA00022955"/>
    </source>
</evidence>
<dbReference type="AlphaFoldDB" id="M2X5K8"/>
<dbReference type="EMBL" id="KB454490">
    <property type="protein sequence ID" value="EME31770.1"/>
    <property type="molecule type" value="Genomic_DNA"/>
</dbReference>
<dbReference type="PANTHER" id="PTHR31814:SF2">
    <property type="entry name" value="PHOSPHOMEVALONATE KINASE"/>
    <property type="match status" value="1"/>
</dbReference>
<dbReference type="UniPathway" id="UPA00057">
    <property type="reaction ID" value="UER00099"/>
</dbReference>
<comment type="similarity">
    <text evidence="2">Belongs to the GHMP kinase family. Mevalonate kinase subfamily.</text>
</comment>
<dbReference type="PIRSF" id="PIRSF017288">
    <property type="entry name" value="PMK_GHMP_euk"/>
    <property type="match status" value="1"/>
</dbReference>
<dbReference type="InterPro" id="IPR006204">
    <property type="entry name" value="GHMP_kinase_N_dom"/>
</dbReference>
<organism evidence="13 14">
    <name type="scientific">Galdieria sulphuraria</name>
    <name type="common">Red alga</name>
    <dbReference type="NCBI Taxonomy" id="130081"/>
    <lineage>
        <taxon>Eukaryota</taxon>
        <taxon>Rhodophyta</taxon>
        <taxon>Bangiophyceae</taxon>
        <taxon>Galdieriales</taxon>
        <taxon>Galdieriaceae</taxon>
        <taxon>Galdieria</taxon>
    </lineage>
</organism>
<sequence>MKQVRTSAPGKVLLVGGYLVLERPNAAFVVTTTTRFTATLKGSLSYGKELSNIMQLTIWSSHDHTWTYKVFLEDGNITLEWNAAKDSFGLGRSNAFIECAIVCGLAVANMDSKIPCSGSLLLELEADPSFYSVSYQGSKSIVGKTGLGSSAALVSSVVGAFAAFCGCKDKERIATAAQLAHATAQQKIGSGFDVSAAVHGSQSYVRFSPESLERLPFVILNNSGHIVAQRNMNCANDHWRLDEIWKPLELPLQWDIVLGQTMNGSDTRDFVRKVIQWKATDTHRALEIWSQLKRVNSELIDCIQKLSNFAFSNKKLFDELNSVLEMIRLRDDWKVNFRSQSQFEELSEDILNDFLQVINSIVENGRESRNLQSRMGDLADVPIEPSSLKILLDQTLEIPGCILVGVPGAGGYDAIFAIVVGEKSRKLVEDFWKSNSCFPLLSRLHSKGLLIDEESDNTF</sequence>
<evidence type="ECO:0000256" key="5">
    <source>
        <dbReference type="ARBA" id="ARBA00022679"/>
    </source>
</evidence>
<dbReference type="OrthoDB" id="10262935at2759"/>
<keyword evidence="11" id="KW-0753">Steroid metabolism</keyword>
<comment type="pathway">
    <text evidence="1">Isoprenoid biosynthesis; isopentenyl diphosphate biosynthesis via mevalonate pathway; isopentenyl diphosphate from (R)-mevalonate: step 2/3.</text>
</comment>
<dbReference type="Proteomes" id="UP000030680">
    <property type="component" value="Unassembled WGS sequence"/>
</dbReference>
<dbReference type="InterPro" id="IPR016005">
    <property type="entry name" value="Erg8"/>
</dbReference>
<dbReference type="GO" id="GO:0006694">
    <property type="term" value="P:steroid biosynthetic process"/>
    <property type="evidence" value="ECO:0007669"/>
    <property type="project" value="UniProtKB-KW"/>
</dbReference>
<evidence type="ECO:0000256" key="11">
    <source>
        <dbReference type="ARBA" id="ARBA00023221"/>
    </source>
</evidence>
<evidence type="ECO:0000313" key="13">
    <source>
        <dbReference type="EMBL" id="EME31770.1"/>
    </source>
</evidence>
<dbReference type="GO" id="GO:0005777">
    <property type="term" value="C:peroxisome"/>
    <property type="evidence" value="ECO:0007669"/>
    <property type="project" value="TreeGrafter"/>
</dbReference>
<keyword evidence="14" id="KW-1185">Reference proteome</keyword>
<dbReference type="KEGG" id="gsl:Gasu_11440"/>
<evidence type="ECO:0000256" key="6">
    <source>
        <dbReference type="ARBA" id="ARBA00022741"/>
    </source>
</evidence>
<keyword evidence="5 13" id="KW-0808">Transferase</keyword>
<dbReference type="GO" id="GO:0010142">
    <property type="term" value="P:farnesyl diphosphate biosynthetic process, mevalonate pathway"/>
    <property type="evidence" value="ECO:0007669"/>
    <property type="project" value="TreeGrafter"/>
</dbReference>
<keyword evidence="8" id="KW-0067">ATP-binding</keyword>